<dbReference type="CDD" id="cd03808">
    <property type="entry name" value="GT4_CapM-like"/>
    <property type="match status" value="1"/>
</dbReference>
<dbReference type="EMBL" id="PDPS01000023">
    <property type="protein sequence ID" value="PID58295.1"/>
    <property type="molecule type" value="Genomic_DNA"/>
</dbReference>
<dbReference type="Pfam" id="PF13439">
    <property type="entry name" value="Glyco_transf_4"/>
    <property type="match status" value="1"/>
</dbReference>
<proteinExistence type="predicted"/>
<feature type="domain" description="Glycosyltransferase subfamily 4-like N-terminal" evidence="2">
    <location>
        <begin position="14"/>
        <end position="184"/>
    </location>
</feature>
<evidence type="ECO:0000313" key="3">
    <source>
        <dbReference type="EMBL" id="PID58295.1"/>
    </source>
</evidence>
<dbReference type="Gene3D" id="3.40.50.2000">
    <property type="entry name" value="Glycogen Phosphorylase B"/>
    <property type="match status" value="2"/>
</dbReference>
<reference evidence="3 4" key="1">
    <citation type="submission" date="2017-10" db="EMBL/GenBank/DDBJ databases">
        <title>Novel microbial diversity and functional potential in the marine mammal oral microbiome.</title>
        <authorList>
            <person name="Dudek N.K."/>
            <person name="Sun C.L."/>
            <person name="Burstein D."/>
            <person name="Kantor R.S."/>
            <person name="Aliaga Goltsman D.S."/>
            <person name="Bik E.M."/>
            <person name="Thomas B.C."/>
            <person name="Banfield J.F."/>
            <person name="Relman D.A."/>
        </authorList>
    </citation>
    <scope>NUCLEOTIDE SEQUENCE [LARGE SCALE GENOMIC DNA]</scope>
    <source>
        <strain evidence="3">DOLZORAL124_49_17</strain>
    </source>
</reference>
<dbReference type="Pfam" id="PF00534">
    <property type="entry name" value="Glycos_transf_1"/>
    <property type="match status" value="1"/>
</dbReference>
<dbReference type="Proteomes" id="UP000229740">
    <property type="component" value="Unassembled WGS sequence"/>
</dbReference>
<evidence type="ECO:0000313" key="4">
    <source>
        <dbReference type="Proteomes" id="UP000229740"/>
    </source>
</evidence>
<dbReference type="GO" id="GO:0016757">
    <property type="term" value="F:glycosyltransferase activity"/>
    <property type="evidence" value="ECO:0007669"/>
    <property type="project" value="InterPro"/>
</dbReference>
<name>A0A2G6E893_9BACT</name>
<dbReference type="PANTHER" id="PTHR12526:SF630">
    <property type="entry name" value="GLYCOSYLTRANSFERASE"/>
    <property type="match status" value="1"/>
</dbReference>
<protein>
    <recommendedName>
        <fullName evidence="5">Glycosyltransferase family 1 protein</fullName>
    </recommendedName>
</protein>
<gene>
    <name evidence="3" type="ORF">CSB45_04305</name>
</gene>
<dbReference type="AlphaFoldDB" id="A0A2G6E893"/>
<organism evidence="3 4">
    <name type="scientific">candidate division KSB3 bacterium</name>
    <dbReference type="NCBI Taxonomy" id="2044937"/>
    <lineage>
        <taxon>Bacteria</taxon>
        <taxon>candidate division KSB3</taxon>
    </lineage>
</organism>
<feature type="domain" description="Glycosyl transferase family 1" evidence="1">
    <location>
        <begin position="205"/>
        <end position="369"/>
    </location>
</feature>
<comment type="caution">
    <text evidence="3">The sequence shown here is derived from an EMBL/GenBank/DDBJ whole genome shotgun (WGS) entry which is preliminary data.</text>
</comment>
<dbReference type="InterPro" id="IPR001296">
    <property type="entry name" value="Glyco_trans_1"/>
</dbReference>
<sequence>MIGVCHIITKLELGGAQQNTLYTIKHLDRTQFRPVLICGSEGLLVEEARICHDVPQYYLPELVRELRPYQDLKSFLSLRRLLQQELDRHPGEPFIVHTHSSKAGILGRWAAQSAGISHRVHSIHGFSFHARQHPVVRSLYIFLEWLSARITTHFIAVSSANMKTGRRFGFFPPSRVSLIRSGIEIPRFQKFSAAKNKDFDHWRAQKRQQLGLSAQQPVVGMIACFKPQKAPLDFIRVMQRVIEELPDVHALMIGDGILRPRIEALIAACGLKRHISLLGWRHDIPELLPLFDVLALTSYWEGLPRVCPQAMAAGVPIVATSVDGIPEAVHDGGNGFLCPPGDIERFARKLRYLLLHPDIAREFAQEGQTRVAEFDCDLMVRQQEELYRTIVRKQS</sequence>
<evidence type="ECO:0008006" key="5">
    <source>
        <dbReference type="Google" id="ProtNLM"/>
    </source>
</evidence>
<dbReference type="InterPro" id="IPR028098">
    <property type="entry name" value="Glyco_trans_4-like_N"/>
</dbReference>
<accession>A0A2G6E893</accession>
<evidence type="ECO:0000259" key="2">
    <source>
        <dbReference type="Pfam" id="PF13439"/>
    </source>
</evidence>
<dbReference type="PANTHER" id="PTHR12526">
    <property type="entry name" value="GLYCOSYLTRANSFERASE"/>
    <property type="match status" value="1"/>
</dbReference>
<dbReference type="SUPFAM" id="SSF53756">
    <property type="entry name" value="UDP-Glycosyltransferase/glycogen phosphorylase"/>
    <property type="match status" value="1"/>
</dbReference>
<evidence type="ECO:0000259" key="1">
    <source>
        <dbReference type="Pfam" id="PF00534"/>
    </source>
</evidence>